<protein>
    <submittedName>
        <fullName evidence="2">Helix-turn-helix domain-containing protein</fullName>
    </submittedName>
</protein>
<dbReference type="SUPFAM" id="SSF88946">
    <property type="entry name" value="Sigma2 domain of RNA polymerase sigma factors"/>
    <property type="match status" value="1"/>
</dbReference>
<dbReference type="Pfam" id="PF12645">
    <property type="entry name" value="HTH_16"/>
    <property type="match status" value="1"/>
</dbReference>
<proteinExistence type="predicted"/>
<dbReference type="Proteomes" id="UP000886804">
    <property type="component" value="Unassembled WGS sequence"/>
</dbReference>
<dbReference type="GO" id="GO:0003700">
    <property type="term" value="F:DNA-binding transcription factor activity"/>
    <property type="evidence" value="ECO:0007669"/>
    <property type="project" value="InterPro"/>
</dbReference>
<sequence length="74" mass="8828">MNEFEELLRNAKQGETEAQEELWNRYQPLVRKLSRVDGRHSEDLYQELSLVFFKSIERFNPDILVGTAKTEKKK</sequence>
<reference evidence="2" key="1">
    <citation type="journal article" date="2021" name="PeerJ">
        <title>Extensive microbial diversity within the chicken gut microbiome revealed by metagenomics and culture.</title>
        <authorList>
            <person name="Gilroy R."/>
            <person name="Ravi A."/>
            <person name="Getino M."/>
            <person name="Pursley I."/>
            <person name="Horton D.L."/>
            <person name="Alikhan N.F."/>
            <person name="Baker D."/>
            <person name="Gharbi K."/>
            <person name="Hall N."/>
            <person name="Watson M."/>
            <person name="Adriaenssens E.M."/>
            <person name="Foster-Nyarko E."/>
            <person name="Jarju S."/>
            <person name="Secka A."/>
            <person name="Antonio M."/>
            <person name="Oren A."/>
            <person name="Chaudhuri R.R."/>
            <person name="La Ragione R."/>
            <person name="Hildebrand F."/>
            <person name="Pallen M.J."/>
        </authorList>
    </citation>
    <scope>NUCLEOTIDE SEQUENCE</scope>
    <source>
        <strain evidence="2">CHK188-4685</strain>
    </source>
</reference>
<dbReference type="AlphaFoldDB" id="A0A9D2L934"/>
<feature type="domain" description="Helix-turn-helix conjugative transposon-like" evidence="1">
    <location>
        <begin position="6"/>
        <end position="60"/>
    </location>
</feature>
<name>A0A9D2L934_9FIRM</name>
<gene>
    <name evidence="2" type="ORF">H9716_10460</name>
</gene>
<dbReference type="InterPro" id="IPR013325">
    <property type="entry name" value="RNA_pol_sigma_r2"/>
</dbReference>
<comment type="caution">
    <text evidence="2">The sequence shown here is derived from an EMBL/GenBank/DDBJ whole genome shotgun (WGS) entry which is preliminary data.</text>
</comment>
<evidence type="ECO:0000313" key="2">
    <source>
        <dbReference type="EMBL" id="HJB08264.1"/>
    </source>
</evidence>
<dbReference type="GO" id="GO:0006352">
    <property type="term" value="P:DNA-templated transcription initiation"/>
    <property type="evidence" value="ECO:0007669"/>
    <property type="project" value="InterPro"/>
</dbReference>
<evidence type="ECO:0000313" key="3">
    <source>
        <dbReference type="Proteomes" id="UP000886804"/>
    </source>
</evidence>
<dbReference type="Gene3D" id="1.10.1740.10">
    <property type="match status" value="1"/>
</dbReference>
<reference evidence="2" key="2">
    <citation type="submission" date="2021-04" db="EMBL/GenBank/DDBJ databases">
        <authorList>
            <person name="Gilroy R."/>
        </authorList>
    </citation>
    <scope>NUCLEOTIDE SEQUENCE</scope>
    <source>
        <strain evidence="2">CHK188-4685</strain>
    </source>
</reference>
<evidence type="ECO:0000259" key="1">
    <source>
        <dbReference type="Pfam" id="PF12645"/>
    </source>
</evidence>
<organism evidence="2 3">
    <name type="scientific">Candidatus Enterocloster faecavium</name>
    <dbReference type="NCBI Taxonomy" id="2838560"/>
    <lineage>
        <taxon>Bacteria</taxon>
        <taxon>Bacillati</taxon>
        <taxon>Bacillota</taxon>
        <taxon>Clostridia</taxon>
        <taxon>Lachnospirales</taxon>
        <taxon>Lachnospiraceae</taxon>
        <taxon>Enterocloster</taxon>
    </lineage>
</organism>
<accession>A0A9D2L934</accession>
<dbReference type="InterPro" id="IPR024760">
    <property type="entry name" value="HTH_dom_conjug_TS-like"/>
</dbReference>
<dbReference type="EMBL" id="DWYS01000124">
    <property type="protein sequence ID" value="HJB08264.1"/>
    <property type="molecule type" value="Genomic_DNA"/>
</dbReference>